<dbReference type="KEGG" id="fes:HER31_18295"/>
<accession>A0A6H1UIM6</accession>
<dbReference type="InterPro" id="IPR004948">
    <property type="entry name" value="Nuc-triphosphatase_THEP1"/>
</dbReference>
<dbReference type="Pfam" id="PF00005">
    <property type="entry name" value="ABC_tran"/>
    <property type="match status" value="1"/>
</dbReference>
<dbReference type="PROSITE" id="PS00211">
    <property type="entry name" value="ABC_TRANSPORTER_1"/>
    <property type="match status" value="1"/>
</dbReference>
<dbReference type="PROSITE" id="PS50893">
    <property type="entry name" value="ABC_TRANSPORTER_2"/>
    <property type="match status" value="1"/>
</dbReference>
<dbReference type="AlphaFoldDB" id="A0A6H1UIM6"/>
<evidence type="ECO:0000256" key="1">
    <source>
        <dbReference type="ARBA" id="ARBA00005417"/>
    </source>
</evidence>
<dbReference type="RefSeq" id="WP_168662871.1">
    <property type="nucleotide sequence ID" value="NZ_CP051180.1"/>
</dbReference>
<keyword evidence="7" id="KW-1185">Reference proteome</keyword>
<evidence type="ECO:0000313" key="6">
    <source>
        <dbReference type="EMBL" id="QIZ78678.1"/>
    </source>
</evidence>
<gene>
    <name evidence="6" type="ORF">HER31_18295</name>
</gene>
<dbReference type="PANTHER" id="PTHR42794">
    <property type="entry name" value="HEMIN IMPORT ATP-BINDING PROTEIN HMUV"/>
    <property type="match status" value="1"/>
</dbReference>
<dbReference type="PANTHER" id="PTHR42794:SF2">
    <property type="entry name" value="ABC TRANSPORTER ATP-BINDING PROTEIN"/>
    <property type="match status" value="1"/>
</dbReference>
<evidence type="ECO:0000259" key="5">
    <source>
        <dbReference type="PROSITE" id="PS50893"/>
    </source>
</evidence>
<proteinExistence type="inferred from homology"/>
<reference evidence="6 7" key="1">
    <citation type="submission" date="2020-04" db="EMBL/GenBank/DDBJ databases">
        <title>Ferrimonas sp. S7 isolated from sea water.</title>
        <authorList>
            <person name="Bae S.S."/>
            <person name="Baek K."/>
        </authorList>
    </citation>
    <scope>NUCLEOTIDE SEQUENCE [LARGE SCALE GENOMIC DNA]</scope>
    <source>
        <strain evidence="6 7">S7</strain>
    </source>
</reference>
<feature type="domain" description="ABC transporter" evidence="5">
    <location>
        <begin position="2"/>
        <end position="238"/>
    </location>
</feature>
<dbReference type="FunFam" id="3.40.50.300:FF:000134">
    <property type="entry name" value="Iron-enterobactin ABC transporter ATP-binding protein"/>
    <property type="match status" value="1"/>
</dbReference>
<dbReference type="EMBL" id="CP051180">
    <property type="protein sequence ID" value="QIZ78678.1"/>
    <property type="molecule type" value="Genomic_DNA"/>
</dbReference>
<dbReference type="InterPro" id="IPR017871">
    <property type="entry name" value="ABC_transporter-like_CS"/>
</dbReference>
<dbReference type="Proteomes" id="UP000501602">
    <property type="component" value="Chromosome"/>
</dbReference>
<dbReference type="GO" id="GO:0016887">
    <property type="term" value="F:ATP hydrolysis activity"/>
    <property type="evidence" value="ECO:0007669"/>
    <property type="project" value="InterPro"/>
</dbReference>
<dbReference type="SMART" id="SM00382">
    <property type="entry name" value="AAA"/>
    <property type="match status" value="2"/>
</dbReference>
<keyword evidence="2" id="KW-0813">Transport</keyword>
<dbReference type="CDD" id="cd03214">
    <property type="entry name" value="ABC_Iron-Siderophores_B12_Hemin"/>
    <property type="match status" value="1"/>
</dbReference>
<keyword evidence="3" id="KW-0547">Nucleotide-binding</keyword>
<sequence>MLKVAKLNHHINDKPLLHNVSFSVERGELVAILGANGVGKSTLFDCLLGQRQYDSGDITLDDIPIGNLSTRELAQQVALVPQQQDSAFAFSGVEMVLMGRTPYLSAFASPSKQDRQDALTIMANLGADHLAQRDFNQLSGGERQLLLLARAMLQSQNLLLLDEPTNHLDYRNRYHILNQVQQACKHNNTAAVAILHDPNLANLYADKVLMLDHGKTLAFGSTSEVMTNHNISRLYGLTTGSVKICNQELFMPQKLLSQQPPEVLILTGESGSGKTTALEQLVNQNSDQQLPLNGIICPGEMRDGKRFSSDIINVASGERCRFGQRQSDFDPITGTRFQFSQRGIKLGQDALTPATTQHNGIWLVDEIGPMEFNGGGLAKSLAALLTNPARKHIWVIRPSLVQRAINHWGLSNPTIVDAQDPQVLNKLTEFCRR</sequence>
<evidence type="ECO:0000256" key="2">
    <source>
        <dbReference type="ARBA" id="ARBA00022448"/>
    </source>
</evidence>
<dbReference type="Pfam" id="PF03266">
    <property type="entry name" value="NTPase_1"/>
    <property type="match status" value="1"/>
</dbReference>
<dbReference type="SUPFAM" id="SSF52540">
    <property type="entry name" value="P-loop containing nucleoside triphosphate hydrolases"/>
    <property type="match status" value="2"/>
</dbReference>
<dbReference type="GO" id="GO:0005524">
    <property type="term" value="F:ATP binding"/>
    <property type="evidence" value="ECO:0007669"/>
    <property type="project" value="UniProtKB-KW"/>
</dbReference>
<evidence type="ECO:0000313" key="7">
    <source>
        <dbReference type="Proteomes" id="UP000501602"/>
    </source>
</evidence>
<keyword evidence="4 6" id="KW-0067">ATP-binding</keyword>
<dbReference type="InterPro" id="IPR003593">
    <property type="entry name" value="AAA+_ATPase"/>
</dbReference>
<organism evidence="6 7">
    <name type="scientific">Ferrimonas lipolytica</name>
    <dbReference type="NCBI Taxonomy" id="2724191"/>
    <lineage>
        <taxon>Bacteria</taxon>
        <taxon>Pseudomonadati</taxon>
        <taxon>Pseudomonadota</taxon>
        <taxon>Gammaproteobacteria</taxon>
        <taxon>Alteromonadales</taxon>
        <taxon>Ferrimonadaceae</taxon>
        <taxon>Ferrimonas</taxon>
    </lineage>
</organism>
<dbReference type="InterPro" id="IPR003439">
    <property type="entry name" value="ABC_transporter-like_ATP-bd"/>
</dbReference>
<evidence type="ECO:0000256" key="3">
    <source>
        <dbReference type="ARBA" id="ARBA00022741"/>
    </source>
</evidence>
<evidence type="ECO:0000256" key="4">
    <source>
        <dbReference type="ARBA" id="ARBA00022840"/>
    </source>
</evidence>
<protein>
    <submittedName>
        <fullName evidence="6">ATP-binding cassette domain-containing protein</fullName>
    </submittedName>
</protein>
<dbReference type="Gene3D" id="3.40.50.300">
    <property type="entry name" value="P-loop containing nucleotide triphosphate hydrolases"/>
    <property type="match status" value="2"/>
</dbReference>
<comment type="similarity">
    <text evidence="1">Belongs to the ABC transporter superfamily.</text>
</comment>
<name>A0A6H1UIM6_9GAMM</name>
<dbReference type="InterPro" id="IPR027417">
    <property type="entry name" value="P-loop_NTPase"/>
</dbReference>